<dbReference type="Pfam" id="PF04365">
    <property type="entry name" value="BrnT_toxin"/>
    <property type="match status" value="1"/>
</dbReference>
<dbReference type="Gene3D" id="3.10.450.530">
    <property type="entry name" value="Ribonuclease toxin, BrnT, of type II toxin-antitoxin system"/>
    <property type="match status" value="1"/>
</dbReference>
<evidence type="ECO:0000313" key="2">
    <source>
        <dbReference type="Proteomes" id="UP000196880"/>
    </source>
</evidence>
<accession>A0A210RZ49</accession>
<dbReference type="AlphaFoldDB" id="A0A210RZ49"/>
<dbReference type="Proteomes" id="UP000196880">
    <property type="component" value="Unassembled WGS sequence"/>
</dbReference>
<sequence length="100" mass="11517">MIDFDYIAGFQWDTGNAYKSNEKHAVSQGEAEEIFFNQPLLIAGDEKHSLEERRYLALGITSVGRLLSVVFTLRKQVTLIRVVSARPMSRKERAFYEKAY</sequence>
<dbReference type="RefSeq" id="WP_087908996.1">
    <property type="nucleotide sequence ID" value="NZ_NAIA01000002.1"/>
</dbReference>
<evidence type="ECO:0000313" key="1">
    <source>
        <dbReference type="EMBL" id="OWF66197.1"/>
    </source>
</evidence>
<comment type="caution">
    <text evidence="1">The sequence shown here is derived from an EMBL/GenBank/DDBJ whole genome shotgun (WGS) entry which is preliminary data.</text>
</comment>
<protein>
    <recommendedName>
        <fullName evidence="3">BrnT family toxin</fullName>
    </recommendedName>
</protein>
<organism evidence="1 2">
    <name type="scientific">Polynucleobacter hirudinilacicola</name>
    <dbReference type="NCBI Taxonomy" id="1743166"/>
    <lineage>
        <taxon>Bacteria</taxon>
        <taxon>Pseudomonadati</taxon>
        <taxon>Pseudomonadota</taxon>
        <taxon>Betaproteobacteria</taxon>
        <taxon>Burkholderiales</taxon>
        <taxon>Burkholderiaceae</taxon>
        <taxon>Polynucleobacter</taxon>
    </lineage>
</organism>
<name>A0A210RZ49_9BURK</name>
<gene>
    <name evidence="1" type="ORF">B6A14_03090</name>
</gene>
<proteinExistence type="predicted"/>
<dbReference type="EMBL" id="NAIA01000002">
    <property type="protein sequence ID" value="OWF66197.1"/>
    <property type="molecule type" value="Genomic_DNA"/>
</dbReference>
<dbReference type="InterPro" id="IPR038573">
    <property type="entry name" value="BrnT_sf"/>
</dbReference>
<evidence type="ECO:0008006" key="3">
    <source>
        <dbReference type="Google" id="ProtNLM"/>
    </source>
</evidence>
<reference evidence="1 2" key="1">
    <citation type="submission" date="2017-03" db="EMBL/GenBank/DDBJ databases">
        <title>New species Polynucleobacter sp. MWH-EgelM1-30-B4.</title>
        <authorList>
            <person name="Hahn M.W."/>
        </authorList>
    </citation>
    <scope>NUCLEOTIDE SEQUENCE [LARGE SCALE GENOMIC DNA]</scope>
    <source>
        <strain evidence="1 2">MWH-EgelM1-30-B4</strain>
    </source>
</reference>
<dbReference type="OrthoDB" id="9798158at2"/>
<dbReference type="InterPro" id="IPR007460">
    <property type="entry name" value="BrnT_toxin"/>
</dbReference>
<keyword evidence="2" id="KW-1185">Reference proteome</keyword>